<evidence type="ECO:0000313" key="1">
    <source>
        <dbReference type="EMBL" id="MEF2112776.1"/>
    </source>
</evidence>
<keyword evidence="2" id="KW-1185">Reference proteome</keyword>
<organism evidence="1 2">
    <name type="scientific">Clostridium frigoriphilum</name>
    <dbReference type="NCBI Taxonomy" id="443253"/>
    <lineage>
        <taxon>Bacteria</taxon>
        <taxon>Bacillati</taxon>
        <taxon>Bacillota</taxon>
        <taxon>Clostridia</taxon>
        <taxon>Eubacteriales</taxon>
        <taxon>Clostridiaceae</taxon>
        <taxon>Clostridium</taxon>
    </lineage>
</organism>
<gene>
    <name evidence="1" type="ORF">SJI18_10710</name>
</gene>
<reference evidence="1 2" key="1">
    <citation type="submission" date="2023-11" db="EMBL/GenBank/DDBJ databases">
        <title>Draft genome sequence of a psychrophilic Clostridium strain from permafrost water brine.</title>
        <authorList>
            <person name="Shcherbakova V.A."/>
            <person name="Trubitsyn V.E."/>
            <person name="Zakharyuk A.G."/>
        </authorList>
    </citation>
    <scope>NUCLEOTIDE SEQUENCE [LARGE SCALE GENOMIC DNA]</scope>
    <source>
        <strain evidence="1 2">14F</strain>
    </source>
</reference>
<name>A0ABU7UPA4_9CLOT</name>
<accession>A0ABU7UPA4</accession>
<dbReference type="RefSeq" id="WP_216251036.1">
    <property type="nucleotide sequence ID" value="NZ_JAZHFS010000008.1"/>
</dbReference>
<protein>
    <submittedName>
        <fullName evidence="1">Uncharacterized protein</fullName>
    </submittedName>
</protein>
<dbReference type="Proteomes" id="UP001498469">
    <property type="component" value="Unassembled WGS sequence"/>
</dbReference>
<evidence type="ECO:0000313" key="2">
    <source>
        <dbReference type="Proteomes" id="UP001498469"/>
    </source>
</evidence>
<sequence>MIILPMIKLLVTIYNYNKNYHETYYRANKSKYRVDGNKRPEMDMEMYNVLK</sequence>
<comment type="caution">
    <text evidence="1">The sequence shown here is derived from an EMBL/GenBank/DDBJ whole genome shotgun (WGS) entry which is preliminary data.</text>
</comment>
<dbReference type="EMBL" id="JAZHFS010000008">
    <property type="protein sequence ID" value="MEF2112776.1"/>
    <property type="molecule type" value="Genomic_DNA"/>
</dbReference>
<proteinExistence type="predicted"/>